<organism>
    <name type="scientific">Pediculus humanus subsp. corporis</name>
    <name type="common">Body louse</name>
    <dbReference type="NCBI Taxonomy" id="121224"/>
    <lineage>
        <taxon>Eukaryota</taxon>
        <taxon>Metazoa</taxon>
        <taxon>Ecdysozoa</taxon>
        <taxon>Arthropoda</taxon>
        <taxon>Hexapoda</taxon>
        <taxon>Insecta</taxon>
        <taxon>Pterygota</taxon>
        <taxon>Neoptera</taxon>
        <taxon>Paraneoptera</taxon>
        <taxon>Psocodea</taxon>
        <taxon>Troctomorpha</taxon>
        <taxon>Phthiraptera</taxon>
        <taxon>Anoplura</taxon>
        <taxon>Pediculidae</taxon>
        <taxon>Pediculus</taxon>
    </lineage>
</organism>
<evidence type="ECO:0000256" key="1">
    <source>
        <dbReference type="SAM" id="MobiDB-lite"/>
    </source>
</evidence>
<proteinExistence type="predicted"/>
<dbReference type="RefSeq" id="XP_002431533.1">
    <property type="nucleotide sequence ID" value="XM_002431488.1"/>
</dbReference>
<keyword evidence="4" id="KW-1185">Reference proteome</keyword>
<reference evidence="3" key="3">
    <citation type="submission" date="2021-02" db="UniProtKB">
        <authorList>
            <consortium name="EnsemblMetazoa"/>
        </authorList>
    </citation>
    <scope>IDENTIFICATION</scope>
    <source>
        <strain evidence="3">USDA</strain>
    </source>
</reference>
<dbReference type="OrthoDB" id="7493297at2759"/>
<dbReference type="KEGG" id="phu:Phum_PHUM534880"/>
<accession>E0VZI9</accession>
<evidence type="ECO:0000313" key="3">
    <source>
        <dbReference type="EnsemblMetazoa" id="PHUM534880-PA"/>
    </source>
</evidence>
<dbReference type="HOGENOM" id="CLU_2136441_0_0_1"/>
<dbReference type="InParanoid" id="E0VZI9"/>
<gene>
    <name evidence="3" type="primary">8235278</name>
    <name evidence="2" type="ORF">Phum_PHUM534880</name>
</gene>
<dbReference type="CTD" id="8235278"/>
<dbReference type="EnsemblMetazoa" id="PHUM534880-RA">
    <property type="protein sequence ID" value="PHUM534880-PA"/>
    <property type="gene ID" value="PHUM534880"/>
</dbReference>
<reference evidence="2" key="1">
    <citation type="submission" date="2007-04" db="EMBL/GenBank/DDBJ databases">
        <title>Annotation of Pediculus humanus corporis strain USDA.</title>
        <authorList>
            <person name="Kirkness E."/>
            <person name="Hannick L."/>
            <person name="Hass B."/>
            <person name="Bruggner R."/>
            <person name="Lawson D."/>
            <person name="Bidwell S."/>
            <person name="Joardar V."/>
            <person name="Caler E."/>
            <person name="Walenz B."/>
            <person name="Inman J."/>
            <person name="Schobel S."/>
            <person name="Galinsky K."/>
            <person name="Amedeo P."/>
            <person name="Strausberg R."/>
        </authorList>
    </citation>
    <scope>NUCLEOTIDE SEQUENCE</scope>
    <source>
        <strain evidence="2">USDA</strain>
    </source>
</reference>
<dbReference type="EMBL" id="AAZO01006491">
    <property type="status" value="NOT_ANNOTATED_CDS"/>
    <property type="molecule type" value="Genomic_DNA"/>
</dbReference>
<feature type="region of interest" description="Disordered" evidence="1">
    <location>
        <begin position="1"/>
        <end position="31"/>
    </location>
</feature>
<dbReference type="Proteomes" id="UP000009046">
    <property type="component" value="Unassembled WGS sequence"/>
</dbReference>
<dbReference type="VEuPathDB" id="VectorBase:PHUM534880"/>
<dbReference type="GeneID" id="8235278"/>
<evidence type="ECO:0000313" key="2">
    <source>
        <dbReference type="EMBL" id="EEB18795.1"/>
    </source>
</evidence>
<sequence>MGFDYEDDTNNVNNRGDSDFKSINGTDNKDKVPEAVNLELVNMVPYTNGNGTSYGVPVNGIPAKKDSETVDMSSPYDEYFVPVNEHKKYMRLMKNKKNVKVSNISRCLLVNYS</sequence>
<dbReference type="AlphaFoldDB" id="E0VZI9"/>
<reference evidence="2" key="2">
    <citation type="submission" date="2007-04" db="EMBL/GenBank/DDBJ databases">
        <title>The genome of the human body louse.</title>
        <authorList>
            <consortium name="The Human Body Louse Genome Consortium"/>
            <person name="Kirkness E."/>
            <person name="Walenz B."/>
            <person name="Hass B."/>
            <person name="Bruggner R."/>
            <person name="Strausberg R."/>
        </authorList>
    </citation>
    <scope>NUCLEOTIDE SEQUENCE</scope>
    <source>
        <strain evidence="2">USDA</strain>
    </source>
</reference>
<name>E0VZI9_PEDHC</name>
<feature type="compositionally biased region" description="Polar residues" evidence="1">
    <location>
        <begin position="10"/>
        <end position="26"/>
    </location>
</feature>
<protein>
    <submittedName>
        <fullName evidence="2 3">Uncharacterized protein</fullName>
    </submittedName>
</protein>
<evidence type="ECO:0000313" key="4">
    <source>
        <dbReference type="Proteomes" id="UP000009046"/>
    </source>
</evidence>
<dbReference type="EMBL" id="DS235853">
    <property type="protein sequence ID" value="EEB18795.1"/>
    <property type="molecule type" value="Genomic_DNA"/>
</dbReference>